<dbReference type="Proteomes" id="UP001163324">
    <property type="component" value="Chromosome 3"/>
</dbReference>
<evidence type="ECO:0000313" key="1">
    <source>
        <dbReference type="EMBL" id="KAI9901067.1"/>
    </source>
</evidence>
<name>A0ACC0V5M3_9HYPO</name>
<comment type="caution">
    <text evidence="1">The sequence shown here is derived from an EMBL/GenBank/DDBJ whole genome shotgun (WGS) entry which is preliminary data.</text>
</comment>
<proteinExistence type="predicted"/>
<protein>
    <submittedName>
        <fullName evidence="1">Uncharacterized protein</fullName>
    </submittedName>
</protein>
<gene>
    <name evidence="1" type="ORF">N3K66_002884</name>
</gene>
<dbReference type="EMBL" id="CM047942">
    <property type="protein sequence ID" value="KAI9901067.1"/>
    <property type="molecule type" value="Genomic_DNA"/>
</dbReference>
<sequence length="356" mass="41127">MDIVLEAVDTFVADKVYATLLPATSPPCSFSQNATEDIFCGGGSSSSGWEYKPSTYLMYLEPSSAAYESIWMRDNVFRQFITLFFTTWVFGFVYYFSLASLSYVFLFDKETFKHPKFLKNQVSLEIRQAVRAMPGLALCTAALFVLEVRGHTRMYGGTHPSSSSAEDDGPGTWYTWAQLPLFILFTDFCVYWIHRGLHHPLVYKHLHKSHHKWIMPTPFASLAFNPIDGFLQSVPYHAFPMIFPMHKFIFVAAFVFVNIWTILIHDGEYVTDNPVINGSACHSAHHLYFNYNYGQYLTLWDRLGGSYRRPEKEWFDRALKMSKETWKRGINEMEKIQEAVEGEDNREYSAADKKNN</sequence>
<organism evidence="1 2">
    <name type="scientific">Trichothecium roseum</name>
    <dbReference type="NCBI Taxonomy" id="47278"/>
    <lineage>
        <taxon>Eukaryota</taxon>
        <taxon>Fungi</taxon>
        <taxon>Dikarya</taxon>
        <taxon>Ascomycota</taxon>
        <taxon>Pezizomycotina</taxon>
        <taxon>Sordariomycetes</taxon>
        <taxon>Hypocreomycetidae</taxon>
        <taxon>Hypocreales</taxon>
        <taxon>Hypocreales incertae sedis</taxon>
        <taxon>Trichothecium</taxon>
    </lineage>
</organism>
<keyword evidence="2" id="KW-1185">Reference proteome</keyword>
<reference evidence="1" key="1">
    <citation type="submission" date="2022-10" db="EMBL/GenBank/DDBJ databases">
        <title>Complete Genome of Trichothecium roseum strain YXFP-22015, a Plant Pathogen Isolated from Citrus.</title>
        <authorList>
            <person name="Wang Y."/>
            <person name="Zhu L."/>
        </authorList>
    </citation>
    <scope>NUCLEOTIDE SEQUENCE</scope>
    <source>
        <strain evidence="1">YXFP-22015</strain>
    </source>
</reference>
<evidence type="ECO:0000313" key="2">
    <source>
        <dbReference type="Proteomes" id="UP001163324"/>
    </source>
</evidence>
<accession>A0ACC0V5M3</accession>